<organism evidence="1 2">
    <name type="scientific">Micromonospora inositola</name>
    <dbReference type="NCBI Taxonomy" id="47865"/>
    <lineage>
        <taxon>Bacteria</taxon>
        <taxon>Bacillati</taxon>
        <taxon>Actinomycetota</taxon>
        <taxon>Actinomycetes</taxon>
        <taxon>Micromonosporales</taxon>
        <taxon>Micromonosporaceae</taxon>
        <taxon>Micromonospora</taxon>
    </lineage>
</organism>
<proteinExistence type="predicted"/>
<gene>
    <name evidence="1" type="ORF">GA0070613_4712</name>
</gene>
<dbReference type="EMBL" id="LT607754">
    <property type="protein sequence ID" value="SCG70091.1"/>
    <property type="molecule type" value="Genomic_DNA"/>
</dbReference>
<evidence type="ECO:0000313" key="1">
    <source>
        <dbReference type="EMBL" id="SCG70091.1"/>
    </source>
</evidence>
<protein>
    <submittedName>
        <fullName evidence="1">Uncharacterized protein</fullName>
    </submittedName>
</protein>
<keyword evidence="2" id="KW-1185">Reference proteome</keyword>
<name>A0A1C5JIF0_9ACTN</name>
<accession>A0A1C5JIF0</accession>
<reference evidence="2" key="1">
    <citation type="submission" date="2016-06" db="EMBL/GenBank/DDBJ databases">
        <authorList>
            <person name="Varghese N."/>
            <person name="Submissions Spin"/>
        </authorList>
    </citation>
    <scope>NUCLEOTIDE SEQUENCE [LARGE SCALE GENOMIC DNA]</scope>
    <source>
        <strain evidence="2">DSM 43819</strain>
    </source>
</reference>
<evidence type="ECO:0000313" key="2">
    <source>
        <dbReference type="Proteomes" id="UP000198221"/>
    </source>
</evidence>
<dbReference type="AlphaFoldDB" id="A0A1C5JIF0"/>
<sequence>MVPVVSTCKAVRNFRQFPVEAQRSAEAAAEEREQRLRKITTKRSSKAAKLSAEASHRLRRLLGDDNWADLRELMQQERMTVRDLLQPPQGLESSYDKLNKARKRKADAFLRSRDVRRDAIVAIAEDYHEAMADVFAADGNISPGFHLSNNLDKWLSLSPFHDRALPWGVFEPDDSQGPHRWEVFRPPFFGFNFGFVPVHNDNFVVDRIHTLNPSVGDVGISITMEDSDAGDFDYASGDAFSAIAFAFVPPTTGLVEVLIDAQCVEATHRLDTEDEWGWSNSHTTQQNFLMLDVLHPNVSEPSYAEMSTLDEKTDDDESFLQEKLTRGTHYFAQLFSAGPVPAGQSVVVCAGTRSFDKSGTNDVSIDSTSDFRWFISSVEVRISP</sequence>
<dbReference type="Proteomes" id="UP000198221">
    <property type="component" value="Chromosome I"/>
</dbReference>